<dbReference type="InterPro" id="IPR055828">
    <property type="entry name" value="DUF7405"/>
</dbReference>
<protein>
    <recommendedName>
        <fullName evidence="3">Deferrochelatase/peroxidase EfeB</fullName>
    </recommendedName>
</protein>
<proteinExistence type="predicted"/>
<dbReference type="AlphaFoldDB" id="A0A3E0HP82"/>
<gene>
    <name evidence="1" type="ORF">BCF44_10597</name>
</gene>
<dbReference type="InterPro" id="IPR006311">
    <property type="entry name" value="TAT_signal"/>
</dbReference>
<organism evidence="1 2">
    <name type="scientific">Kutzneria buriramensis</name>
    <dbReference type="NCBI Taxonomy" id="1045776"/>
    <lineage>
        <taxon>Bacteria</taxon>
        <taxon>Bacillati</taxon>
        <taxon>Actinomycetota</taxon>
        <taxon>Actinomycetes</taxon>
        <taxon>Pseudonocardiales</taxon>
        <taxon>Pseudonocardiaceae</taxon>
        <taxon>Kutzneria</taxon>
    </lineage>
</organism>
<keyword evidence="2" id="KW-1185">Reference proteome</keyword>
<evidence type="ECO:0008006" key="3">
    <source>
        <dbReference type="Google" id="ProtNLM"/>
    </source>
</evidence>
<reference evidence="1 2" key="1">
    <citation type="submission" date="2018-08" db="EMBL/GenBank/DDBJ databases">
        <title>Genomic Encyclopedia of Archaeal and Bacterial Type Strains, Phase II (KMG-II): from individual species to whole genera.</title>
        <authorList>
            <person name="Goeker M."/>
        </authorList>
    </citation>
    <scope>NUCLEOTIDE SEQUENCE [LARGE SCALE GENOMIC DNA]</scope>
    <source>
        <strain evidence="1 2">DSM 45791</strain>
    </source>
</reference>
<comment type="caution">
    <text evidence="1">The sequence shown here is derived from an EMBL/GenBank/DDBJ whole genome shotgun (WGS) entry which is preliminary data.</text>
</comment>
<dbReference type="EMBL" id="QUNO01000005">
    <property type="protein sequence ID" value="REH48239.1"/>
    <property type="molecule type" value="Genomic_DNA"/>
</dbReference>
<accession>A0A3E0HP82</accession>
<dbReference type="Pfam" id="PF24152">
    <property type="entry name" value="DUF7405"/>
    <property type="match status" value="1"/>
</dbReference>
<dbReference type="Proteomes" id="UP000256269">
    <property type="component" value="Unassembled WGS sequence"/>
</dbReference>
<name>A0A3E0HP82_9PSEU</name>
<sequence length="519" mass="56617">MPEEFAPARCPMADPRSAAKATPMAPILGKPVSRRTLMRTAGAITGALGTLAILQDGALVPQRLAMADPATSFPDIQFDLGPFSPPAVTYDGIPIGMPPVHTVFLTATLARTPSKADQSRMESALRTIEANYPYAPAGIFTHVAYSDNYFNRLPASLVNANMPRTLSGNQPVLKRAVPAPTDVAPGNHVLQLRRDEFNVPVRMESNDVLFTVRGDDPSYVADVVQWLSGSNRLVGRTINSPRFDAGMKITSSRAMFVQIGLPRYIAANAGTSYATFVNSDSPMWMGFADQQVGAAAPASDVTFLGDHGIHLSNATAGSYFDNGAIQHLSHVLLDLEQFYVDGRDPADGPDTREPFDERVQYMFHSPPVVEQDPNDPFYNGGGPKNLTMQGAMLPNQFHGPGYAEQSAQQFGRMGHLSTLHRSSRTADGRPIHIRIDGPGFDAMDTTTGCNTAKLQFSGFFPSADFFSTMRANTSAIDLLLKYNLDEEDHGLERFTTATRRQNYLIPPRRHRAFPLIELT</sequence>
<evidence type="ECO:0000313" key="1">
    <source>
        <dbReference type="EMBL" id="REH48239.1"/>
    </source>
</evidence>
<evidence type="ECO:0000313" key="2">
    <source>
        <dbReference type="Proteomes" id="UP000256269"/>
    </source>
</evidence>
<dbReference type="PROSITE" id="PS51318">
    <property type="entry name" value="TAT"/>
    <property type="match status" value="1"/>
</dbReference>